<protein>
    <submittedName>
        <fullName evidence="1">Uncharacterized protein</fullName>
    </submittedName>
</protein>
<dbReference type="STRING" id="1193729.A1OE_1306"/>
<proteinExistence type="predicted"/>
<evidence type="ECO:0000313" key="1">
    <source>
        <dbReference type="EMBL" id="AFX99479.1"/>
    </source>
</evidence>
<dbReference type="KEGG" id="thal:A1OE_1306"/>
<sequence length="55" mass="6559">MIYAIIDYHIMLYMDNSALSRLFIDFLIKINYTLASLYLQNTHSCYILKLHQSDI</sequence>
<keyword evidence="2" id="KW-1185">Reference proteome</keyword>
<gene>
    <name evidence="1" type="ORF">A1OE_1306</name>
</gene>
<dbReference type="HOGENOM" id="CLU_3023436_0_0_5"/>
<accession>K7YSI7</accession>
<evidence type="ECO:0000313" key="2">
    <source>
        <dbReference type="Proteomes" id="UP000010077"/>
    </source>
</evidence>
<dbReference type="Proteomes" id="UP000010077">
    <property type="component" value="Chromosome"/>
</dbReference>
<dbReference type="AlphaFoldDB" id="K7YSI7"/>
<name>K7YSI7_9PROT</name>
<dbReference type="EMBL" id="CP003539">
    <property type="protein sequence ID" value="AFX99479.1"/>
    <property type="molecule type" value="Genomic_DNA"/>
</dbReference>
<reference evidence="1 2" key="1">
    <citation type="journal article" date="2012" name="Proc. Natl. Acad. Sci. U.S.A.">
        <title>Genome streamlining and chemical defense in a coral reef symbiosis.</title>
        <authorList>
            <person name="Kwan J.C."/>
            <person name="Donia M.S."/>
            <person name="Han A.W."/>
            <person name="Hirose E."/>
            <person name="Haygood M.G."/>
            <person name="Schmidt E.W."/>
        </authorList>
    </citation>
    <scope>NUCLEOTIDE SEQUENCE [LARGE SCALE GENOMIC DNA]</scope>
    <source>
        <strain evidence="1 2">L2</strain>
    </source>
</reference>
<organism evidence="1 2">
    <name type="scientific">Candidatus Endolissoclinum faulkneri L2</name>
    <dbReference type="NCBI Taxonomy" id="1193729"/>
    <lineage>
        <taxon>Bacteria</taxon>
        <taxon>Pseudomonadati</taxon>
        <taxon>Pseudomonadota</taxon>
        <taxon>Alphaproteobacteria</taxon>
        <taxon>Rhodospirillales</taxon>
        <taxon>Rhodospirillaceae</taxon>
        <taxon>Candidatus Endolissoclinum</taxon>
    </lineage>
</organism>